<dbReference type="EMBL" id="FQUE01000004">
    <property type="protein sequence ID" value="SHF25482.1"/>
    <property type="molecule type" value="Genomic_DNA"/>
</dbReference>
<keyword evidence="3 5" id="KW-1133">Transmembrane helix</keyword>
<dbReference type="AlphaFoldDB" id="A0A1M5A6N1"/>
<keyword evidence="6" id="KW-0808">Transferase</keyword>
<dbReference type="RefSeq" id="WP_072857289.1">
    <property type="nucleotide sequence ID" value="NZ_FQUE01000004.1"/>
</dbReference>
<dbReference type="GO" id="GO:0004671">
    <property type="term" value="F:protein C-terminal S-isoprenylcysteine carboxyl O-methyltransferase activity"/>
    <property type="evidence" value="ECO:0007669"/>
    <property type="project" value="InterPro"/>
</dbReference>
<dbReference type="GO" id="GO:0016020">
    <property type="term" value="C:membrane"/>
    <property type="evidence" value="ECO:0007669"/>
    <property type="project" value="UniProtKB-SubCell"/>
</dbReference>
<dbReference type="STRING" id="366533.SAMN05444339_104259"/>
<dbReference type="Pfam" id="PF04140">
    <property type="entry name" value="ICMT"/>
    <property type="match status" value="1"/>
</dbReference>
<keyword evidence="6" id="KW-0489">Methyltransferase</keyword>
<keyword evidence="4 5" id="KW-0472">Membrane</keyword>
<gene>
    <name evidence="6" type="ORF">SAMN05444339_104259</name>
</gene>
<accession>A0A1M5A6N1</accession>
<reference evidence="7" key="1">
    <citation type="submission" date="2016-11" db="EMBL/GenBank/DDBJ databases">
        <authorList>
            <person name="Varghese N."/>
            <person name="Submissions S."/>
        </authorList>
    </citation>
    <scope>NUCLEOTIDE SEQUENCE [LARGE SCALE GENOMIC DNA]</scope>
    <source>
        <strain evidence="7">DSM 29326</strain>
    </source>
</reference>
<comment type="subcellular location">
    <subcellularLocation>
        <location evidence="1">Membrane</location>
        <topology evidence="1">Multi-pass membrane protein</topology>
    </subcellularLocation>
</comment>
<organism evidence="6 7">
    <name type="scientific">Loktanella atrilutea</name>
    <dbReference type="NCBI Taxonomy" id="366533"/>
    <lineage>
        <taxon>Bacteria</taxon>
        <taxon>Pseudomonadati</taxon>
        <taxon>Pseudomonadota</taxon>
        <taxon>Alphaproteobacteria</taxon>
        <taxon>Rhodobacterales</taxon>
        <taxon>Roseobacteraceae</taxon>
        <taxon>Loktanella</taxon>
    </lineage>
</organism>
<keyword evidence="7" id="KW-1185">Reference proteome</keyword>
<evidence type="ECO:0000313" key="7">
    <source>
        <dbReference type="Proteomes" id="UP000183987"/>
    </source>
</evidence>
<sequence>MTTGTALFLGFIVLQRLGELVIARRNTARLLARGAREVGAGHYPVMVALHTAWVLALLVFGWDRPLHMGWLALYAVLQVFRVWILGTLGSRWTTRIIVLDEPLVARGPFRFIPHPNYTLVVAEIIVAPMVLGLTWVALVFTVLNAAMLWHRIGVEDGALRGKGRFADGRARP</sequence>
<feature type="transmembrane region" description="Helical" evidence="5">
    <location>
        <begin position="69"/>
        <end position="86"/>
    </location>
</feature>
<dbReference type="Gene3D" id="1.20.120.1630">
    <property type="match status" value="1"/>
</dbReference>
<protein>
    <submittedName>
        <fullName evidence="6">Methyltransferase</fullName>
    </submittedName>
</protein>
<keyword evidence="2 5" id="KW-0812">Transmembrane</keyword>
<evidence type="ECO:0000256" key="4">
    <source>
        <dbReference type="ARBA" id="ARBA00023136"/>
    </source>
</evidence>
<evidence type="ECO:0000256" key="1">
    <source>
        <dbReference type="ARBA" id="ARBA00004141"/>
    </source>
</evidence>
<dbReference type="GO" id="GO:0032259">
    <property type="term" value="P:methylation"/>
    <property type="evidence" value="ECO:0007669"/>
    <property type="project" value="UniProtKB-KW"/>
</dbReference>
<evidence type="ECO:0000256" key="2">
    <source>
        <dbReference type="ARBA" id="ARBA00022692"/>
    </source>
</evidence>
<dbReference type="OrthoDB" id="7203053at2"/>
<evidence type="ECO:0000256" key="3">
    <source>
        <dbReference type="ARBA" id="ARBA00022989"/>
    </source>
</evidence>
<dbReference type="Proteomes" id="UP000183987">
    <property type="component" value="Unassembled WGS sequence"/>
</dbReference>
<name>A0A1M5A6N1_LOKAT</name>
<feature type="transmembrane region" description="Helical" evidence="5">
    <location>
        <begin position="42"/>
        <end position="62"/>
    </location>
</feature>
<evidence type="ECO:0000256" key="5">
    <source>
        <dbReference type="SAM" id="Phobius"/>
    </source>
</evidence>
<dbReference type="InterPro" id="IPR007269">
    <property type="entry name" value="ICMT_MeTrfase"/>
</dbReference>
<feature type="transmembrane region" description="Helical" evidence="5">
    <location>
        <begin position="117"/>
        <end position="143"/>
    </location>
</feature>
<evidence type="ECO:0000313" key="6">
    <source>
        <dbReference type="EMBL" id="SHF25482.1"/>
    </source>
</evidence>
<proteinExistence type="predicted"/>